<evidence type="ECO:0000259" key="1">
    <source>
        <dbReference type="PROSITE" id="PS51094"/>
    </source>
</evidence>
<dbReference type="InterPro" id="IPR051541">
    <property type="entry name" value="PTS_SugarTrans_NitroReg"/>
</dbReference>
<feature type="domain" description="PTS EIIA type-2" evidence="1">
    <location>
        <begin position="4"/>
        <end position="147"/>
    </location>
</feature>
<dbReference type="SUPFAM" id="SSF55804">
    <property type="entry name" value="Phoshotransferase/anion transport protein"/>
    <property type="match status" value="1"/>
</dbReference>
<proteinExistence type="predicted"/>
<dbReference type="InterPro" id="IPR016152">
    <property type="entry name" value="PTrfase/Anion_transptr"/>
</dbReference>
<dbReference type="EMBL" id="JBEPLM010000007">
    <property type="protein sequence ID" value="MET3594704.1"/>
    <property type="molecule type" value="Genomic_DNA"/>
</dbReference>
<keyword evidence="3" id="KW-1185">Reference proteome</keyword>
<reference evidence="2 3" key="1">
    <citation type="submission" date="2024-06" db="EMBL/GenBank/DDBJ databases">
        <title>Genomic Encyclopedia of Type Strains, Phase IV (KMG-IV): sequencing the most valuable type-strain genomes for metagenomic binning, comparative biology and taxonomic classification.</title>
        <authorList>
            <person name="Goeker M."/>
        </authorList>
    </citation>
    <scope>NUCLEOTIDE SEQUENCE [LARGE SCALE GENOMIC DNA]</scope>
    <source>
        <strain evidence="2 3">DSM 29846</strain>
    </source>
</reference>
<dbReference type="PROSITE" id="PS51094">
    <property type="entry name" value="PTS_EIIA_TYPE_2"/>
    <property type="match status" value="1"/>
</dbReference>
<accession>A0ABV2HVZ5</accession>
<evidence type="ECO:0000313" key="2">
    <source>
        <dbReference type="EMBL" id="MET3594704.1"/>
    </source>
</evidence>
<dbReference type="RefSeq" id="WP_354416140.1">
    <property type="nucleotide sequence ID" value="NZ_JBEPLM010000007.1"/>
</dbReference>
<name>A0ABV2HVZ5_9HYPH</name>
<protein>
    <submittedName>
        <fullName evidence="2">PTS system nitrogen regulatory IIA component</fullName>
    </submittedName>
</protein>
<organism evidence="2 3">
    <name type="scientific">Mesorhizobium shonense</name>
    <dbReference type="NCBI Taxonomy" id="1209948"/>
    <lineage>
        <taxon>Bacteria</taxon>
        <taxon>Pseudomonadati</taxon>
        <taxon>Pseudomonadota</taxon>
        <taxon>Alphaproteobacteria</taxon>
        <taxon>Hyphomicrobiales</taxon>
        <taxon>Phyllobacteriaceae</taxon>
        <taxon>Mesorhizobium</taxon>
    </lineage>
</organism>
<dbReference type="Pfam" id="PF00359">
    <property type="entry name" value="PTS_EIIA_2"/>
    <property type="match status" value="1"/>
</dbReference>
<sequence>MIPYILSEEDISLDLATKGKHSALSRIAVRIARRSGLDEQLVLRGLWRSECLGSTGIGRGVAVPHVLFDTISSPVASFTRLAPPVDFQGPDDEPVDIVYTLLWPCSAVSTFLPVLSQACRVLRAPRTREGLRGAQSANEVMATLGTDPFPALSTNSSPCRAGLGIVTPTQFNNA</sequence>
<gene>
    <name evidence="2" type="ORF">ABID26_004112</name>
</gene>
<dbReference type="Proteomes" id="UP001549036">
    <property type="component" value="Unassembled WGS sequence"/>
</dbReference>
<comment type="caution">
    <text evidence="2">The sequence shown here is derived from an EMBL/GenBank/DDBJ whole genome shotgun (WGS) entry which is preliminary data.</text>
</comment>
<dbReference type="InterPro" id="IPR002178">
    <property type="entry name" value="PTS_EIIA_type-2_dom"/>
</dbReference>
<dbReference type="CDD" id="cd00211">
    <property type="entry name" value="PTS_IIA_fru"/>
    <property type="match status" value="1"/>
</dbReference>
<dbReference type="PANTHER" id="PTHR47738">
    <property type="entry name" value="PTS SYSTEM FRUCTOSE-LIKE EIIA COMPONENT-RELATED"/>
    <property type="match status" value="1"/>
</dbReference>
<dbReference type="Gene3D" id="3.40.930.10">
    <property type="entry name" value="Mannitol-specific EII, Chain A"/>
    <property type="match status" value="1"/>
</dbReference>
<evidence type="ECO:0000313" key="3">
    <source>
        <dbReference type="Proteomes" id="UP001549036"/>
    </source>
</evidence>
<dbReference type="PANTHER" id="PTHR47738:SF1">
    <property type="entry name" value="NITROGEN REGULATORY PROTEIN"/>
    <property type="match status" value="1"/>
</dbReference>